<dbReference type="Gene3D" id="2.20.140.10">
    <property type="entry name" value="WGR domain"/>
    <property type="match status" value="1"/>
</dbReference>
<dbReference type="InterPro" id="IPR025334">
    <property type="entry name" value="DUF4240"/>
</dbReference>
<evidence type="ECO:0000313" key="2">
    <source>
        <dbReference type="EMBL" id="GGH89696.1"/>
    </source>
</evidence>
<proteinExistence type="predicted"/>
<dbReference type="InterPro" id="IPR049809">
    <property type="entry name" value="YehF/YfeS-like_WGR"/>
</dbReference>
<feature type="domain" description="WGR" evidence="1">
    <location>
        <begin position="1"/>
        <end position="80"/>
    </location>
</feature>
<gene>
    <name evidence="2" type="ORF">GCM10011495_33890</name>
</gene>
<dbReference type="PROSITE" id="PS51977">
    <property type="entry name" value="WGR"/>
    <property type="match status" value="1"/>
</dbReference>
<accession>A0ABQ2AG16</accession>
<dbReference type="CDD" id="cd07996">
    <property type="entry name" value="WGR_MMR_like"/>
    <property type="match status" value="1"/>
</dbReference>
<evidence type="ECO:0000259" key="1">
    <source>
        <dbReference type="PROSITE" id="PS51977"/>
    </source>
</evidence>
<dbReference type="Pfam" id="PF05406">
    <property type="entry name" value="WGR"/>
    <property type="match status" value="1"/>
</dbReference>
<reference evidence="3" key="1">
    <citation type="journal article" date="2019" name="Int. J. Syst. Evol. Microbiol.">
        <title>The Global Catalogue of Microorganisms (GCM) 10K type strain sequencing project: providing services to taxonomists for standard genome sequencing and annotation.</title>
        <authorList>
            <consortium name="The Broad Institute Genomics Platform"/>
            <consortium name="The Broad Institute Genome Sequencing Center for Infectious Disease"/>
            <person name="Wu L."/>
            <person name="Ma J."/>
        </authorList>
    </citation>
    <scope>NUCLEOTIDE SEQUENCE [LARGE SCALE GENOMIC DNA]</scope>
    <source>
        <strain evidence="3">CGMCC 1.14966</strain>
    </source>
</reference>
<dbReference type="SMART" id="SM00773">
    <property type="entry name" value="WGR"/>
    <property type="match status" value="1"/>
</dbReference>
<name>A0ABQ2AG16_9BACT</name>
<dbReference type="Pfam" id="PF14024">
    <property type="entry name" value="DUF4240"/>
    <property type="match status" value="1"/>
</dbReference>
<comment type="caution">
    <text evidence="2">The sequence shown here is derived from an EMBL/GenBank/DDBJ whole genome shotgun (WGS) entry which is preliminary data.</text>
</comment>
<dbReference type="Proteomes" id="UP000637774">
    <property type="component" value="Unassembled WGS sequence"/>
</dbReference>
<organism evidence="2 3">
    <name type="scientific">Hymenobacter frigidus</name>
    <dbReference type="NCBI Taxonomy" id="1524095"/>
    <lineage>
        <taxon>Bacteria</taxon>
        <taxon>Pseudomonadati</taxon>
        <taxon>Bacteroidota</taxon>
        <taxon>Cytophagia</taxon>
        <taxon>Cytophagales</taxon>
        <taxon>Hymenobacteraceae</taxon>
        <taxon>Hymenobacter</taxon>
    </lineage>
</organism>
<dbReference type="EMBL" id="BMGY01000044">
    <property type="protein sequence ID" value="GGH89696.1"/>
    <property type="molecule type" value="Genomic_DNA"/>
</dbReference>
<keyword evidence="3" id="KW-1185">Reference proteome</keyword>
<protein>
    <recommendedName>
        <fullName evidence="1">WGR domain-containing protein</fullName>
    </recommendedName>
</protein>
<sequence>MQMRQRLFFQDATSNKFWTAEADDTNQIISFGAVGTQGRRSEKQFASADACLADTEKLIQQKIKKGYSKLAENEVIPEKPASSSDEVGQQFFWRSIEKSNKKRNADWSEYNTEEHIENLTELLSKSGKQKLIQFEKQLQIYLNQLYTAEIAELSIILECDFKKENGTIIYDHSLSEDGFIYFRCWLLLKGQEFFSEISQDINALTNGKYSFDIGDTWGEDLLCVADEAYSVNHDNEDGSEIRDVIAKQFPEVIHYDSMERVMNREPKGGAELQAMYPKLVEEIVCVRS</sequence>
<dbReference type="InterPro" id="IPR008893">
    <property type="entry name" value="WGR_domain"/>
</dbReference>
<evidence type="ECO:0000313" key="3">
    <source>
        <dbReference type="Proteomes" id="UP000637774"/>
    </source>
</evidence>